<evidence type="ECO:0000256" key="1">
    <source>
        <dbReference type="SAM" id="Phobius"/>
    </source>
</evidence>
<organism evidence="2">
    <name type="scientific">Paraprevotella clara</name>
    <dbReference type="NCBI Taxonomy" id="454154"/>
    <lineage>
        <taxon>Bacteria</taxon>
        <taxon>Pseudomonadati</taxon>
        <taxon>Bacteroidota</taxon>
        <taxon>Bacteroidia</taxon>
        <taxon>Bacteroidales</taxon>
        <taxon>Prevotellaceae</taxon>
        <taxon>Paraprevotella</taxon>
    </lineage>
</organism>
<proteinExistence type="predicted"/>
<dbReference type="GeneID" id="93556299"/>
<evidence type="ECO:0008006" key="3">
    <source>
        <dbReference type="Google" id="ProtNLM"/>
    </source>
</evidence>
<evidence type="ECO:0000313" key="2">
    <source>
        <dbReference type="EMBL" id="VYU43076.1"/>
    </source>
</evidence>
<reference evidence="2" key="1">
    <citation type="submission" date="2019-11" db="EMBL/GenBank/DDBJ databases">
        <authorList>
            <person name="Feng L."/>
        </authorList>
    </citation>
    <scope>NUCLEOTIDE SEQUENCE</scope>
    <source>
        <strain evidence="2">PclaraLFYP37</strain>
    </source>
</reference>
<keyword evidence="1" id="KW-1133">Transmembrane helix</keyword>
<feature type="transmembrane region" description="Helical" evidence="1">
    <location>
        <begin position="17"/>
        <end position="36"/>
    </location>
</feature>
<dbReference type="EMBL" id="CACRUT010000016">
    <property type="protein sequence ID" value="VYU43076.1"/>
    <property type="molecule type" value="Genomic_DNA"/>
</dbReference>
<keyword evidence="1" id="KW-0812">Transmembrane</keyword>
<dbReference type="RefSeq" id="WP_008617565.1">
    <property type="nucleotide sequence ID" value="NZ_CABMOJ010000006.1"/>
</dbReference>
<gene>
    <name evidence="2" type="ORF">PCLFYP37_02870</name>
</gene>
<protein>
    <recommendedName>
        <fullName evidence="3">Holin family protein</fullName>
    </recommendedName>
</protein>
<sequence length="153" mass="17517">MEKAIIDFIENHMMNHIILIALCVAATIGAMAVDLVSGVQKAKQRGEARTSTGYKKTATKAKKYFTPFLTLCFIDILCCVVIPIPVFSMLWTAYCIFCEFVSVREKSWQKEELRKAEKTMRVIIDNKDEIAKMAAELLFQRENENNTVKKEEK</sequence>
<accession>A0A6N3EN80</accession>
<dbReference type="AlphaFoldDB" id="A0A6N3EN80"/>
<feature type="transmembrane region" description="Helical" evidence="1">
    <location>
        <begin position="64"/>
        <end position="94"/>
    </location>
</feature>
<name>A0A6N3EN80_9BACT</name>
<keyword evidence="1" id="KW-0472">Membrane</keyword>